<dbReference type="RefSeq" id="WP_046495461.1">
    <property type="nucleotide sequence ID" value="NZ_CP011132.1"/>
</dbReference>
<protein>
    <submittedName>
        <fullName evidence="1">Uncharacterized protein</fullName>
    </submittedName>
</protein>
<evidence type="ECO:0000313" key="1">
    <source>
        <dbReference type="EMBL" id="AKE61462.1"/>
    </source>
</evidence>
<dbReference type="PATRIC" id="fig|1261127.3.peg.5026"/>
<dbReference type="AlphaFoldDB" id="A0A0F6TZ94"/>
<name>A0A0F6TZ94_CITAM</name>
<dbReference type="OrthoDB" id="5867862at2"/>
<dbReference type="Proteomes" id="UP000034085">
    <property type="component" value="Chromosome"/>
</dbReference>
<reference evidence="1 2" key="1">
    <citation type="journal article" date="2013" name="Appl. Microbiol. Biotechnol.">
        <title>Glycerol assimilation and production of 1,3-propanediol by Citrobacter amalonaticus Y19.</title>
        <authorList>
            <person name="Ainala S.K."/>
            <person name="Ashok S."/>
            <person name="Ko Y."/>
            <person name="Park S."/>
        </authorList>
    </citation>
    <scope>NUCLEOTIDE SEQUENCE [LARGE SCALE GENOMIC DNA]</scope>
    <source>
        <strain evidence="1 2">Y19</strain>
    </source>
</reference>
<sequence>MADTFGIRIDYKIGRNRPEKVFEAMAMYISAYEDLIQLLSQTVGCKNEFNFVLDTVEKGSLITFLKKRHDQAIDLVTAKLLKEASETTKVLKGISNIENEEQIDEIAEKVDENLTESFPEIFTIAQPQIEKKTLAKILKRLADANLNLRQDETVDLILKKEDAVKVNTHFKFSANLDDLYIDDKIIKNGITDKLFIVKPVNDGNSRWDCKSLNMNQRFDAVMMDKIWLERYQSGLVPPIGPSDIMLARMNLVIKNKKDNKFNKVMHAEISEVIDIIEYNKEMKNEPLHF</sequence>
<accession>A0A0F6TZ94</accession>
<proteinExistence type="predicted"/>
<organism evidence="1 2">
    <name type="scientific">Citrobacter amalonaticus Y19</name>
    <dbReference type="NCBI Taxonomy" id="1261127"/>
    <lineage>
        <taxon>Bacteria</taxon>
        <taxon>Pseudomonadati</taxon>
        <taxon>Pseudomonadota</taxon>
        <taxon>Gammaproteobacteria</taxon>
        <taxon>Enterobacterales</taxon>
        <taxon>Enterobacteriaceae</taxon>
        <taxon>Citrobacter</taxon>
    </lineage>
</organism>
<evidence type="ECO:0000313" key="2">
    <source>
        <dbReference type="Proteomes" id="UP000034085"/>
    </source>
</evidence>
<gene>
    <name evidence="1" type="ORF">F384_24265</name>
</gene>
<dbReference type="EMBL" id="CP011132">
    <property type="protein sequence ID" value="AKE61462.1"/>
    <property type="molecule type" value="Genomic_DNA"/>
</dbReference>
<dbReference type="HOGENOM" id="CLU_993756_0_0_6"/>
<dbReference type="KEGG" id="cama:F384_24265"/>